<evidence type="ECO:0000256" key="1">
    <source>
        <dbReference type="SAM" id="MobiDB-lite"/>
    </source>
</evidence>
<accession>A0A8H3FF97</accession>
<keyword evidence="3" id="KW-1185">Reference proteome</keyword>
<proteinExistence type="predicted"/>
<dbReference type="EMBL" id="CAJPDR010000128">
    <property type="protein sequence ID" value="CAF9919806.1"/>
    <property type="molecule type" value="Genomic_DNA"/>
</dbReference>
<evidence type="ECO:0000313" key="2">
    <source>
        <dbReference type="EMBL" id="CAF9919806.1"/>
    </source>
</evidence>
<protein>
    <submittedName>
        <fullName evidence="2">Uncharacterized protein</fullName>
    </submittedName>
</protein>
<reference evidence="2" key="1">
    <citation type="submission" date="2021-03" db="EMBL/GenBank/DDBJ databases">
        <authorList>
            <person name="Tagirdzhanova G."/>
        </authorList>
    </citation>
    <scope>NUCLEOTIDE SEQUENCE</scope>
</reference>
<name>A0A8H3FF97_9LECA</name>
<dbReference type="OrthoDB" id="5315957at2759"/>
<feature type="region of interest" description="Disordered" evidence="1">
    <location>
        <begin position="135"/>
        <end position="155"/>
    </location>
</feature>
<evidence type="ECO:0000313" key="3">
    <source>
        <dbReference type="Proteomes" id="UP000664203"/>
    </source>
</evidence>
<comment type="caution">
    <text evidence="2">The sequence shown here is derived from an EMBL/GenBank/DDBJ whole genome shotgun (WGS) entry which is preliminary data.</text>
</comment>
<dbReference type="AlphaFoldDB" id="A0A8H3FF97"/>
<gene>
    <name evidence="2" type="ORF">ALECFALPRED_001306</name>
</gene>
<organism evidence="2 3">
    <name type="scientific">Alectoria fallacina</name>
    <dbReference type="NCBI Taxonomy" id="1903189"/>
    <lineage>
        <taxon>Eukaryota</taxon>
        <taxon>Fungi</taxon>
        <taxon>Dikarya</taxon>
        <taxon>Ascomycota</taxon>
        <taxon>Pezizomycotina</taxon>
        <taxon>Lecanoromycetes</taxon>
        <taxon>OSLEUM clade</taxon>
        <taxon>Lecanoromycetidae</taxon>
        <taxon>Lecanorales</taxon>
        <taxon>Lecanorineae</taxon>
        <taxon>Parmeliaceae</taxon>
        <taxon>Alectoria</taxon>
    </lineage>
</organism>
<dbReference type="Proteomes" id="UP000664203">
    <property type="component" value="Unassembled WGS sequence"/>
</dbReference>
<sequence>MAKTVRSICVKGPAYYGGFLISDMSVLRNWITAEETKLDDPYLESYFNQFIKISRTSELGGTYDCALSATSTAFLTVTISSVVLDCLQPGNFDPPISYLLAMVEFAASTMAFLQSRKAELRRRGNRFWTISEKMQPRGQRAGDANGTNHGADIGNRTMPNVLLGMMNDSMDAADERRKGR</sequence>